<gene>
    <name evidence="2" type="ordered locus">BLASA_3169</name>
</gene>
<dbReference type="AlphaFoldDB" id="H6RPH9"/>
<reference evidence="2 3" key="1">
    <citation type="journal article" date="2012" name="J. Bacteriol.">
        <title>Genome Sequence of Blastococcus saxobsidens DD2, a Stone-Inhabiting Bacterium.</title>
        <authorList>
            <person name="Chouaia B."/>
            <person name="Crotti E."/>
            <person name="Brusetti L."/>
            <person name="Daffonchio D."/>
            <person name="Essoussi I."/>
            <person name="Nouioui I."/>
            <person name="Sbissi I."/>
            <person name="Ghodhbane-Gtari F."/>
            <person name="Gtari M."/>
            <person name="Vacherie B."/>
            <person name="Barbe V."/>
            <person name="Medigue C."/>
            <person name="Gury J."/>
            <person name="Pujic P."/>
            <person name="Normand P."/>
        </authorList>
    </citation>
    <scope>NUCLEOTIDE SEQUENCE [LARGE SCALE GENOMIC DNA]</scope>
    <source>
        <strain evidence="2 3">DD2</strain>
    </source>
</reference>
<dbReference type="EMBL" id="FO117623">
    <property type="protein sequence ID" value="CCG04038.1"/>
    <property type="molecule type" value="Genomic_DNA"/>
</dbReference>
<dbReference type="Proteomes" id="UP000007517">
    <property type="component" value="Chromosome"/>
</dbReference>
<name>H6RPH9_BLASD</name>
<dbReference type="KEGG" id="bsd:BLASA_3169"/>
<dbReference type="RefSeq" id="WP_014376918.1">
    <property type="nucleotide sequence ID" value="NC_016943.1"/>
</dbReference>
<sequence>MVPPHEADADVGEAPRAPRRPVDDSHQNREEPASLPEPMVAVHHDHAAPSGEQVVAGAQVDQAFGTRPPERPVEPAEQQITVSVRIARIEVRTPTPTLSDVAPERRTAHQPRLSLEDYLARPNRGRS</sequence>
<evidence type="ECO:0000313" key="2">
    <source>
        <dbReference type="EMBL" id="CCG04038.1"/>
    </source>
</evidence>
<feature type="region of interest" description="Disordered" evidence="1">
    <location>
        <begin position="1"/>
        <end position="38"/>
    </location>
</feature>
<feature type="region of interest" description="Disordered" evidence="1">
    <location>
        <begin position="93"/>
        <end position="127"/>
    </location>
</feature>
<evidence type="ECO:0000313" key="3">
    <source>
        <dbReference type="Proteomes" id="UP000007517"/>
    </source>
</evidence>
<reference evidence="3" key="2">
    <citation type="submission" date="2012-02" db="EMBL/GenBank/DDBJ databases">
        <title>Complete genome sequence of Blastococcus saxobsidens strain DD2.</title>
        <authorList>
            <person name="Genoscope."/>
        </authorList>
    </citation>
    <scope>NUCLEOTIDE SEQUENCE [LARGE SCALE GENOMIC DNA]</scope>
    <source>
        <strain evidence="3">DD2</strain>
    </source>
</reference>
<protein>
    <submittedName>
        <fullName evidence="2">Uncharacterized protein</fullName>
    </submittedName>
</protein>
<dbReference type="HOGENOM" id="CLU_1966302_0_0_11"/>
<keyword evidence="3" id="KW-1185">Reference proteome</keyword>
<accession>H6RPH9</accession>
<feature type="compositionally biased region" description="Basic and acidic residues" evidence="1">
    <location>
        <begin position="20"/>
        <end position="32"/>
    </location>
</feature>
<evidence type="ECO:0000256" key="1">
    <source>
        <dbReference type="SAM" id="MobiDB-lite"/>
    </source>
</evidence>
<proteinExistence type="predicted"/>
<dbReference type="STRING" id="1146883.BLASA_3169"/>
<organism evidence="2 3">
    <name type="scientific">Blastococcus saxobsidens (strain DD2)</name>
    <dbReference type="NCBI Taxonomy" id="1146883"/>
    <lineage>
        <taxon>Bacteria</taxon>
        <taxon>Bacillati</taxon>
        <taxon>Actinomycetota</taxon>
        <taxon>Actinomycetes</taxon>
        <taxon>Geodermatophilales</taxon>
        <taxon>Geodermatophilaceae</taxon>
        <taxon>Blastococcus</taxon>
    </lineage>
</organism>